<dbReference type="InterPro" id="IPR036967">
    <property type="entry name" value="Ribosomal_uS11_sf"/>
</dbReference>
<evidence type="ECO:0000256" key="3">
    <source>
        <dbReference type="SAM" id="MobiDB-lite"/>
    </source>
</evidence>
<dbReference type="GO" id="GO:0003735">
    <property type="term" value="F:structural constituent of ribosome"/>
    <property type="evidence" value="ECO:0007669"/>
    <property type="project" value="InterPro"/>
</dbReference>
<dbReference type="Gene3D" id="3.30.420.80">
    <property type="entry name" value="Ribosomal protein S11"/>
    <property type="match status" value="1"/>
</dbReference>
<dbReference type="GO" id="GO:1990904">
    <property type="term" value="C:ribonucleoprotein complex"/>
    <property type="evidence" value="ECO:0007669"/>
    <property type="project" value="UniProtKB-KW"/>
</dbReference>
<proteinExistence type="predicted"/>
<keyword evidence="1" id="KW-0689">Ribosomal protein</keyword>
<dbReference type="AlphaFoldDB" id="A0A8C7F578"/>
<feature type="region of interest" description="Disordered" evidence="3">
    <location>
        <begin position="146"/>
        <end position="166"/>
    </location>
</feature>
<dbReference type="GO" id="GO:0005840">
    <property type="term" value="C:ribosome"/>
    <property type="evidence" value="ECO:0007669"/>
    <property type="project" value="UniProtKB-KW"/>
</dbReference>
<reference evidence="4" key="2">
    <citation type="submission" date="2025-09" db="UniProtKB">
        <authorList>
            <consortium name="Ensembl"/>
        </authorList>
    </citation>
    <scope>IDENTIFICATION</scope>
</reference>
<keyword evidence="2" id="KW-0687">Ribonucleoprotein</keyword>
<evidence type="ECO:0000256" key="2">
    <source>
        <dbReference type="ARBA" id="ARBA00023274"/>
    </source>
</evidence>
<name>A0A8C7F578_ONCKI</name>
<reference evidence="4" key="1">
    <citation type="submission" date="2025-08" db="UniProtKB">
        <authorList>
            <consortium name="Ensembl"/>
        </authorList>
    </citation>
    <scope>IDENTIFICATION</scope>
</reference>
<evidence type="ECO:0000313" key="5">
    <source>
        <dbReference type="Proteomes" id="UP000694557"/>
    </source>
</evidence>
<dbReference type="Proteomes" id="UP000694557">
    <property type="component" value="Unassembled WGS sequence"/>
</dbReference>
<evidence type="ECO:0000256" key="1">
    <source>
        <dbReference type="ARBA" id="ARBA00022980"/>
    </source>
</evidence>
<dbReference type="GeneTree" id="ENSGT01000000220340"/>
<keyword evidence="5" id="KW-1185">Reference proteome</keyword>
<dbReference type="Ensembl" id="ENSOKIT00005015600.1">
    <property type="protein sequence ID" value="ENSOKIP00005014652.1"/>
    <property type="gene ID" value="ENSOKIG00005006530.1"/>
</dbReference>
<organism evidence="4 5">
    <name type="scientific">Oncorhynchus kisutch</name>
    <name type="common">Coho salmon</name>
    <name type="synonym">Salmo kisutch</name>
    <dbReference type="NCBI Taxonomy" id="8019"/>
    <lineage>
        <taxon>Eukaryota</taxon>
        <taxon>Metazoa</taxon>
        <taxon>Chordata</taxon>
        <taxon>Craniata</taxon>
        <taxon>Vertebrata</taxon>
        <taxon>Euteleostomi</taxon>
        <taxon>Actinopterygii</taxon>
        <taxon>Neopterygii</taxon>
        <taxon>Teleostei</taxon>
        <taxon>Protacanthopterygii</taxon>
        <taxon>Salmoniformes</taxon>
        <taxon>Salmonidae</taxon>
        <taxon>Salmoninae</taxon>
        <taxon>Oncorhynchus</taxon>
    </lineage>
</organism>
<dbReference type="GO" id="GO:0006412">
    <property type="term" value="P:translation"/>
    <property type="evidence" value="ECO:0007669"/>
    <property type="project" value="InterPro"/>
</dbReference>
<dbReference type="SUPFAM" id="SSF53137">
    <property type="entry name" value="Translational machinery components"/>
    <property type="match status" value="1"/>
</dbReference>
<accession>A0A8C7F578</accession>
<evidence type="ECO:0000313" key="4">
    <source>
        <dbReference type="Ensembl" id="ENSOKIP00005014652.1"/>
    </source>
</evidence>
<protein>
    <submittedName>
        <fullName evidence="4">Uncharacterized protein</fullName>
    </submittedName>
</protein>
<sequence>MLGELSRNLSGSVINHYLKSVRCMSQVAPQPEPTVDNEAMKPTFLNRNPRNLEQMALALKDRGWRTTWPSQKFYHRCWCSQHHVTAEVFANSDPVPVLLCSTKECALKCELAASQAVGEVMVYRHNPWQYCSDAVNTAMKEGGVTQVNHDKKSSGPDFRGQKFPLY</sequence>